<evidence type="ECO:0000256" key="1">
    <source>
        <dbReference type="SAM" id="Phobius"/>
    </source>
</evidence>
<gene>
    <name evidence="3" type="ORF">DO021_01540</name>
    <name evidence="2" type="ORF">EYB58_11610</name>
</gene>
<dbReference type="Proteomes" id="UP000293902">
    <property type="component" value="Chromosome"/>
</dbReference>
<sequence length="86" mass="9815">MKNKIQAEIAKRHKMTVCDNDPIWIVATVCELMAEEYSQKLSDQQDLFAEKFKEKIKEVNKKTNTLNIVIAVLLGIIIGLSIQLII</sequence>
<evidence type="ECO:0000313" key="3">
    <source>
        <dbReference type="EMBL" id="RAM03764.1"/>
    </source>
</evidence>
<dbReference type="RefSeq" id="WP_111953044.1">
    <property type="nucleotide sequence ID" value="NZ_CP036313.1"/>
</dbReference>
<evidence type="ECO:0000313" key="5">
    <source>
        <dbReference type="Proteomes" id="UP000293902"/>
    </source>
</evidence>
<feature type="transmembrane region" description="Helical" evidence="1">
    <location>
        <begin position="65"/>
        <end position="85"/>
    </location>
</feature>
<reference evidence="2 5" key="2">
    <citation type="submission" date="2019-02" db="EMBL/GenBank/DDBJ databases">
        <title>Complete genome sequence of Desulfobacter hydrogenophilus AcRS1.</title>
        <authorList>
            <person name="Marietou A."/>
            <person name="Lund M.B."/>
            <person name="Marshall I.P.G."/>
            <person name="Schreiber L."/>
            <person name="Jorgensen B."/>
        </authorList>
    </citation>
    <scope>NUCLEOTIDE SEQUENCE [LARGE SCALE GENOMIC DNA]</scope>
    <source>
        <strain evidence="2 5">AcRS1</strain>
    </source>
</reference>
<organism evidence="3 4">
    <name type="scientific">Desulfobacter hydrogenophilus</name>
    <dbReference type="NCBI Taxonomy" id="2291"/>
    <lineage>
        <taxon>Bacteria</taxon>
        <taxon>Pseudomonadati</taxon>
        <taxon>Thermodesulfobacteriota</taxon>
        <taxon>Desulfobacteria</taxon>
        <taxon>Desulfobacterales</taxon>
        <taxon>Desulfobacteraceae</taxon>
        <taxon>Desulfobacter</taxon>
    </lineage>
</organism>
<dbReference type="EMBL" id="CP036313">
    <property type="protein sequence ID" value="QBH13514.1"/>
    <property type="molecule type" value="Genomic_DNA"/>
</dbReference>
<dbReference type="AlphaFoldDB" id="A0A328FGL0"/>
<dbReference type="EMBL" id="QLNI01000002">
    <property type="protein sequence ID" value="RAM03764.1"/>
    <property type="molecule type" value="Genomic_DNA"/>
</dbReference>
<keyword evidence="5" id="KW-1185">Reference proteome</keyword>
<proteinExistence type="predicted"/>
<name>A0A328FGL0_9BACT</name>
<keyword evidence="1" id="KW-0812">Transmembrane</keyword>
<dbReference type="Proteomes" id="UP000248798">
    <property type="component" value="Unassembled WGS sequence"/>
</dbReference>
<keyword evidence="1" id="KW-0472">Membrane</keyword>
<reference evidence="3 4" key="1">
    <citation type="submission" date="2018-06" db="EMBL/GenBank/DDBJ databases">
        <title>Complete Genome Sequence of Desulfobacter hydrogenophilus (DSM3380).</title>
        <authorList>
            <person name="Marietou A."/>
            <person name="Schreiber L."/>
            <person name="Marshall I."/>
            <person name="Jorgensen B."/>
        </authorList>
    </citation>
    <scope>NUCLEOTIDE SEQUENCE [LARGE SCALE GENOMIC DNA]</scope>
    <source>
        <strain evidence="3 4">DSM 3380</strain>
    </source>
</reference>
<accession>A0A328FGL0</accession>
<evidence type="ECO:0000313" key="4">
    <source>
        <dbReference type="Proteomes" id="UP000248798"/>
    </source>
</evidence>
<protein>
    <submittedName>
        <fullName evidence="3">Uncharacterized protein</fullName>
    </submittedName>
</protein>
<keyword evidence="1" id="KW-1133">Transmembrane helix</keyword>
<evidence type="ECO:0000313" key="2">
    <source>
        <dbReference type="EMBL" id="QBH13514.1"/>
    </source>
</evidence>